<dbReference type="PANTHER" id="PTHR13605">
    <property type="entry name" value="ER MEMBRANE PROTEIN COMPLEX SUBUNIT 7"/>
    <property type="match status" value="1"/>
</dbReference>
<dbReference type="Pfam" id="PF09430">
    <property type="entry name" value="EMC7_beta-sandw"/>
    <property type="match status" value="1"/>
</dbReference>
<keyword evidence="4" id="KW-0732">Signal</keyword>
<evidence type="ECO:0000313" key="11">
    <source>
        <dbReference type="WBParaSite" id="Gr19_v10_g4231.t1"/>
    </source>
</evidence>
<sequence length="261" mass="29505">MAVQQFSLHDCLYGTGHGCDMPKGCPVFSFLQILVLSDYVFCLFFHLFVSVSSEQNGTISTTQQLFTIEGKAIVSAEMQQKKPNWRANARIFVDYGKFVGFVKYDGSFALHDIPSGSYILEVASSDFLFESVRVDITNTGKIRARRLNLLQPNIVSTLPYPVKLTSRQPMKYFRMREEWRVTDVLMNPMLLMMGAAFFLVVLMPKLAAQDPQVQKEMQNMQLPKVDMPDMADMLANIWSSGSNKKGSRKAISGQTTKRTAR</sequence>
<proteinExistence type="inferred from homology"/>
<dbReference type="Proteomes" id="UP000887572">
    <property type="component" value="Unplaced"/>
</dbReference>
<dbReference type="SUPFAM" id="SSF49452">
    <property type="entry name" value="Starch-binding domain-like"/>
    <property type="match status" value="1"/>
</dbReference>
<comment type="subcellular location">
    <subcellularLocation>
        <location evidence="1">Membrane</location>
        <topology evidence="1">Single-pass membrane protein</topology>
    </subcellularLocation>
</comment>
<dbReference type="InterPro" id="IPR039163">
    <property type="entry name" value="EMC7"/>
</dbReference>
<reference evidence="11" key="1">
    <citation type="submission" date="2022-11" db="UniProtKB">
        <authorList>
            <consortium name="WormBaseParasite"/>
        </authorList>
    </citation>
    <scope>IDENTIFICATION</scope>
</reference>
<keyword evidence="3 8" id="KW-0812">Transmembrane</keyword>
<keyword evidence="5 8" id="KW-1133">Transmembrane helix</keyword>
<organism evidence="10 11">
    <name type="scientific">Globodera rostochiensis</name>
    <name type="common">Golden nematode worm</name>
    <name type="synonym">Heterodera rostochiensis</name>
    <dbReference type="NCBI Taxonomy" id="31243"/>
    <lineage>
        <taxon>Eukaryota</taxon>
        <taxon>Metazoa</taxon>
        <taxon>Ecdysozoa</taxon>
        <taxon>Nematoda</taxon>
        <taxon>Chromadorea</taxon>
        <taxon>Rhabditida</taxon>
        <taxon>Tylenchina</taxon>
        <taxon>Tylenchomorpha</taxon>
        <taxon>Tylenchoidea</taxon>
        <taxon>Heteroderidae</taxon>
        <taxon>Heteroderinae</taxon>
        <taxon>Globodera</taxon>
    </lineage>
</organism>
<evidence type="ECO:0000256" key="1">
    <source>
        <dbReference type="ARBA" id="ARBA00004167"/>
    </source>
</evidence>
<feature type="compositionally biased region" description="Polar residues" evidence="7">
    <location>
        <begin position="252"/>
        <end position="261"/>
    </location>
</feature>
<feature type="transmembrane region" description="Helical" evidence="8">
    <location>
        <begin position="30"/>
        <end position="49"/>
    </location>
</feature>
<feature type="region of interest" description="Disordered" evidence="7">
    <location>
        <begin position="238"/>
        <end position="261"/>
    </location>
</feature>
<name>A0A914HT53_GLORO</name>
<evidence type="ECO:0000259" key="9">
    <source>
        <dbReference type="Pfam" id="PF09430"/>
    </source>
</evidence>
<dbReference type="GO" id="GO:0030246">
    <property type="term" value="F:carbohydrate binding"/>
    <property type="evidence" value="ECO:0007669"/>
    <property type="project" value="InterPro"/>
</dbReference>
<dbReference type="InterPro" id="IPR019008">
    <property type="entry name" value="Beta_sandwich_EMC7"/>
</dbReference>
<dbReference type="GO" id="GO:0072546">
    <property type="term" value="C:EMC complex"/>
    <property type="evidence" value="ECO:0007669"/>
    <property type="project" value="TreeGrafter"/>
</dbReference>
<comment type="similarity">
    <text evidence="2">Belongs to the EMC7 family.</text>
</comment>
<protein>
    <submittedName>
        <fullName evidence="11">ER membrane protein complex subunit 7 beta-sandwich domain-containing protein</fullName>
    </submittedName>
</protein>
<evidence type="ECO:0000256" key="2">
    <source>
        <dbReference type="ARBA" id="ARBA00008880"/>
    </source>
</evidence>
<keyword evidence="10" id="KW-1185">Reference proteome</keyword>
<keyword evidence="6 8" id="KW-0472">Membrane</keyword>
<evidence type="ECO:0000313" key="10">
    <source>
        <dbReference type="Proteomes" id="UP000887572"/>
    </source>
</evidence>
<feature type="domain" description="ER membrane protein complex subunit 7 beta-sandwich" evidence="9">
    <location>
        <begin position="82"/>
        <end position="192"/>
    </location>
</feature>
<dbReference type="InterPro" id="IPR013784">
    <property type="entry name" value="Carb-bd-like_fold"/>
</dbReference>
<evidence type="ECO:0000256" key="8">
    <source>
        <dbReference type="SAM" id="Phobius"/>
    </source>
</evidence>
<evidence type="ECO:0000256" key="4">
    <source>
        <dbReference type="ARBA" id="ARBA00022729"/>
    </source>
</evidence>
<evidence type="ECO:0000256" key="6">
    <source>
        <dbReference type="ARBA" id="ARBA00023136"/>
    </source>
</evidence>
<dbReference type="PANTHER" id="PTHR13605:SF4">
    <property type="entry name" value="ER MEMBRANE PROTEIN COMPLEX SUBUNIT 7"/>
    <property type="match status" value="1"/>
</dbReference>
<feature type="transmembrane region" description="Helical" evidence="8">
    <location>
        <begin position="184"/>
        <end position="203"/>
    </location>
</feature>
<evidence type="ECO:0000256" key="5">
    <source>
        <dbReference type="ARBA" id="ARBA00022989"/>
    </source>
</evidence>
<evidence type="ECO:0000256" key="7">
    <source>
        <dbReference type="SAM" id="MobiDB-lite"/>
    </source>
</evidence>
<accession>A0A914HT53</accession>
<dbReference type="AlphaFoldDB" id="A0A914HT53"/>
<evidence type="ECO:0000256" key="3">
    <source>
        <dbReference type="ARBA" id="ARBA00022692"/>
    </source>
</evidence>
<dbReference type="WBParaSite" id="Gr19_v10_g4231.t1">
    <property type="protein sequence ID" value="Gr19_v10_g4231.t1"/>
    <property type="gene ID" value="Gr19_v10_g4231"/>
</dbReference>